<dbReference type="Gene3D" id="3.40.50.1820">
    <property type="entry name" value="alpha/beta hydrolase"/>
    <property type="match status" value="1"/>
</dbReference>
<comment type="caution">
    <text evidence="2">The sequence shown here is derived from an EMBL/GenBank/DDBJ whole genome shotgun (WGS) entry which is preliminary data.</text>
</comment>
<accession>A0A9P6DZ31</accession>
<dbReference type="InterPro" id="IPR050471">
    <property type="entry name" value="AB_hydrolase"/>
</dbReference>
<dbReference type="EMBL" id="MU128948">
    <property type="protein sequence ID" value="KAF9515560.1"/>
    <property type="molecule type" value="Genomic_DNA"/>
</dbReference>
<dbReference type="OrthoDB" id="19657at2759"/>
<feature type="domain" description="AB hydrolase-1" evidence="1">
    <location>
        <begin position="54"/>
        <end position="316"/>
    </location>
</feature>
<sequence>MATAEVSLDGYKTLFDPGTCTKKGLCPVSKTQKGTTFDTYSLYYEIHGTGTEKLVFIMGLNSTSFGWDRQVRHFSHNRAYQVLVFDNRGVGNSDSPWGPYTTSGMAEDVITLLNHVGWTLERQLHIVGISLGGMITLELATRIPNRIASASLIATSAGGSVFSNLPHGKGLQPSRGKPSPLTLTLVASPKEKIPLVMDMLYPKAYLESPVPNDPKRRTYWDVQVESVLDRLEVTRPQTLVGAISQMSAGLTHHVNADRISAIARSIPRILILTGDWDNLVDPRNSKWMRDCMMDASNGVEYLVWEGVGHAIPLQEPDRFNEVLDRTITESLIMLRRGTPRRV</sequence>
<dbReference type="Pfam" id="PF00561">
    <property type="entry name" value="Abhydrolase_1"/>
    <property type="match status" value="1"/>
</dbReference>
<dbReference type="PANTHER" id="PTHR43433">
    <property type="entry name" value="HYDROLASE, ALPHA/BETA FOLD FAMILY PROTEIN"/>
    <property type="match status" value="1"/>
</dbReference>
<gene>
    <name evidence="2" type="ORF">BS47DRAFT_1484394</name>
</gene>
<protein>
    <recommendedName>
        <fullName evidence="1">AB hydrolase-1 domain-containing protein</fullName>
    </recommendedName>
</protein>
<organism evidence="2 3">
    <name type="scientific">Hydnum rufescens UP504</name>
    <dbReference type="NCBI Taxonomy" id="1448309"/>
    <lineage>
        <taxon>Eukaryota</taxon>
        <taxon>Fungi</taxon>
        <taxon>Dikarya</taxon>
        <taxon>Basidiomycota</taxon>
        <taxon>Agaricomycotina</taxon>
        <taxon>Agaricomycetes</taxon>
        <taxon>Cantharellales</taxon>
        <taxon>Hydnaceae</taxon>
        <taxon>Hydnum</taxon>
    </lineage>
</organism>
<dbReference type="PANTHER" id="PTHR43433:SF5">
    <property type="entry name" value="AB HYDROLASE-1 DOMAIN-CONTAINING PROTEIN"/>
    <property type="match status" value="1"/>
</dbReference>
<dbReference type="AlphaFoldDB" id="A0A9P6DZ31"/>
<evidence type="ECO:0000313" key="3">
    <source>
        <dbReference type="Proteomes" id="UP000886523"/>
    </source>
</evidence>
<dbReference type="InterPro" id="IPR000073">
    <property type="entry name" value="AB_hydrolase_1"/>
</dbReference>
<evidence type="ECO:0000313" key="2">
    <source>
        <dbReference type="EMBL" id="KAF9515560.1"/>
    </source>
</evidence>
<proteinExistence type="predicted"/>
<dbReference type="SUPFAM" id="SSF53474">
    <property type="entry name" value="alpha/beta-Hydrolases"/>
    <property type="match status" value="1"/>
</dbReference>
<evidence type="ECO:0000259" key="1">
    <source>
        <dbReference type="Pfam" id="PF00561"/>
    </source>
</evidence>
<keyword evidence="3" id="KW-1185">Reference proteome</keyword>
<dbReference type="InterPro" id="IPR029058">
    <property type="entry name" value="AB_hydrolase_fold"/>
</dbReference>
<dbReference type="PRINTS" id="PR00111">
    <property type="entry name" value="ABHYDROLASE"/>
</dbReference>
<dbReference type="Proteomes" id="UP000886523">
    <property type="component" value="Unassembled WGS sequence"/>
</dbReference>
<reference evidence="2" key="1">
    <citation type="journal article" date="2020" name="Nat. Commun.">
        <title>Large-scale genome sequencing of mycorrhizal fungi provides insights into the early evolution of symbiotic traits.</title>
        <authorList>
            <person name="Miyauchi S."/>
            <person name="Kiss E."/>
            <person name="Kuo A."/>
            <person name="Drula E."/>
            <person name="Kohler A."/>
            <person name="Sanchez-Garcia M."/>
            <person name="Morin E."/>
            <person name="Andreopoulos B."/>
            <person name="Barry K.W."/>
            <person name="Bonito G."/>
            <person name="Buee M."/>
            <person name="Carver A."/>
            <person name="Chen C."/>
            <person name="Cichocki N."/>
            <person name="Clum A."/>
            <person name="Culley D."/>
            <person name="Crous P.W."/>
            <person name="Fauchery L."/>
            <person name="Girlanda M."/>
            <person name="Hayes R.D."/>
            <person name="Keri Z."/>
            <person name="LaButti K."/>
            <person name="Lipzen A."/>
            <person name="Lombard V."/>
            <person name="Magnuson J."/>
            <person name="Maillard F."/>
            <person name="Murat C."/>
            <person name="Nolan M."/>
            <person name="Ohm R.A."/>
            <person name="Pangilinan J."/>
            <person name="Pereira M.F."/>
            <person name="Perotto S."/>
            <person name="Peter M."/>
            <person name="Pfister S."/>
            <person name="Riley R."/>
            <person name="Sitrit Y."/>
            <person name="Stielow J.B."/>
            <person name="Szollosi G."/>
            <person name="Zifcakova L."/>
            <person name="Stursova M."/>
            <person name="Spatafora J.W."/>
            <person name="Tedersoo L."/>
            <person name="Vaario L.M."/>
            <person name="Yamada A."/>
            <person name="Yan M."/>
            <person name="Wang P."/>
            <person name="Xu J."/>
            <person name="Bruns T."/>
            <person name="Baldrian P."/>
            <person name="Vilgalys R."/>
            <person name="Dunand C."/>
            <person name="Henrissat B."/>
            <person name="Grigoriev I.V."/>
            <person name="Hibbett D."/>
            <person name="Nagy L.G."/>
            <person name="Martin F.M."/>
        </authorList>
    </citation>
    <scope>NUCLEOTIDE SEQUENCE</scope>
    <source>
        <strain evidence="2">UP504</strain>
    </source>
</reference>
<name>A0A9P6DZ31_9AGAM</name>